<dbReference type="SUPFAM" id="SSF52540">
    <property type="entry name" value="P-loop containing nucleoside triphosphate hydrolases"/>
    <property type="match status" value="1"/>
</dbReference>
<dbReference type="PROSITE" id="PS50893">
    <property type="entry name" value="ABC_TRANSPORTER_2"/>
    <property type="match status" value="1"/>
</dbReference>
<proteinExistence type="inferred from homology"/>
<name>A0ABV5I565_9ACTN</name>
<keyword evidence="5" id="KW-0029">Amino-acid transport</keyword>
<dbReference type="Gene3D" id="3.40.50.300">
    <property type="entry name" value="P-loop containing nucleotide triphosphate hydrolases"/>
    <property type="match status" value="1"/>
</dbReference>
<evidence type="ECO:0000256" key="2">
    <source>
        <dbReference type="ARBA" id="ARBA00022448"/>
    </source>
</evidence>
<dbReference type="EMBL" id="JBHMEI010000001">
    <property type="protein sequence ID" value="MFB9199676.1"/>
    <property type="molecule type" value="Genomic_DNA"/>
</dbReference>
<evidence type="ECO:0000256" key="4">
    <source>
        <dbReference type="ARBA" id="ARBA00022840"/>
    </source>
</evidence>
<dbReference type="InterPro" id="IPR027417">
    <property type="entry name" value="P-loop_NTPase"/>
</dbReference>
<evidence type="ECO:0000259" key="6">
    <source>
        <dbReference type="PROSITE" id="PS50893"/>
    </source>
</evidence>
<dbReference type="PROSITE" id="PS00211">
    <property type="entry name" value="ABC_TRANSPORTER_1"/>
    <property type="match status" value="1"/>
</dbReference>
<comment type="similarity">
    <text evidence="1">Belongs to the ABC transporter superfamily.</text>
</comment>
<reference evidence="7 8" key="1">
    <citation type="submission" date="2024-09" db="EMBL/GenBank/DDBJ databases">
        <authorList>
            <person name="Sun Q."/>
            <person name="Mori K."/>
        </authorList>
    </citation>
    <scope>NUCLEOTIDE SEQUENCE [LARGE SCALE GENOMIC DNA]</scope>
    <source>
        <strain evidence="7 8">CCM 3426</strain>
    </source>
</reference>
<keyword evidence="2" id="KW-0813">Transport</keyword>
<evidence type="ECO:0000256" key="1">
    <source>
        <dbReference type="ARBA" id="ARBA00005417"/>
    </source>
</evidence>
<evidence type="ECO:0000313" key="8">
    <source>
        <dbReference type="Proteomes" id="UP001589647"/>
    </source>
</evidence>
<feature type="domain" description="ABC transporter" evidence="6">
    <location>
        <begin position="3"/>
        <end position="225"/>
    </location>
</feature>
<comment type="caution">
    <text evidence="7">The sequence shown here is derived from an EMBL/GenBank/DDBJ whole genome shotgun (WGS) entry which is preliminary data.</text>
</comment>
<organism evidence="7 8">
    <name type="scientific">Nonomuraea spiralis</name>
    <dbReference type="NCBI Taxonomy" id="46182"/>
    <lineage>
        <taxon>Bacteria</taxon>
        <taxon>Bacillati</taxon>
        <taxon>Actinomycetota</taxon>
        <taxon>Actinomycetes</taxon>
        <taxon>Streptosporangiales</taxon>
        <taxon>Streptosporangiaceae</taxon>
        <taxon>Nonomuraea</taxon>
    </lineage>
</organism>
<evidence type="ECO:0000256" key="3">
    <source>
        <dbReference type="ARBA" id="ARBA00022741"/>
    </source>
</evidence>
<dbReference type="RefSeq" id="WP_125637686.1">
    <property type="nucleotide sequence ID" value="NZ_BMRC01000001.1"/>
</dbReference>
<dbReference type="PANTHER" id="PTHR43820">
    <property type="entry name" value="HIGH-AFFINITY BRANCHED-CHAIN AMINO ACID TRANSPORT ATP-BINDING PROTEIN LIVF"/>
    <property type="match status" value="1"/>
</dbReference>
<keyword evidence="4 7" id="KW-0067">ATP-binding</keyword>
<keyword evidence="8" id="KW-1185">Reference proteome</keyword>
<dbReference type="InterPro" id="IPR003593">
    <property type="entry name" value="AAA+_ATPase"/>
</dbReference>
<gene>
    <name evidence="7" type="ORF">ACFFV7_00615</name>
</gene>
<dbReference type="InterPro" id="IPR017871">
    <property type="entry name" value="ABC_transporter-like_CS"/>
</dbReference>
<dbReference type="PANTHER" id="PTHR43820:SF4">
    <property type="entry name" value="HIGH-AFFINITY BRANCHED-CHAIN AMINO ACID TRANSPORT ATP-BINDING PROTEIN LIVF"/>
    <property type="match status" value="1"/>
</dbReference>
<dbReference type="Pfam" id="PF00005">
    <property type="entry name" value="ABC_tran"/>
    <property type="match status" value="1"/>
</dbReference>
<dbReference type="Proteomes" id="UP001589647">
    <property type="component" value="Unassembled WGS sequence"/>
</dbReference>
<dbReference type="InterPro" id="IPR052156">
    <property type="entry name" value="BCAA_Transport_ATP-bd_LivF"/>
</dbReference>
<protein>
    <submittedName>
        <fullName evidence="7">ABC transporter ATP-binding protein</fullName>
    </submittedName>
</protein>
<keyword evidence="3" id="KW-0547">Nucleotide-binding</keyword>
<dbReference type="InterPro" id="IPR003439">
    <property type="entry name" value="ABC_transporter-like_ATP-bd"/>
</dbReference>
<evidence type="ECO:0000313" key="7">
    <source>
        <dbReference type="EMBL" id="MFB9199676.1"/>
    </source>
</evidence>
<dbReference type="GO" id="GO:0005524">
    <property type="term" value="F:ATP binding"/>
    <property type="evidence" value="ECO:0007669"/>
    <property type="project" value="UniProtKB-KW"/>
</dbReference>
<evidence type="ECO:0000256" key="5">
    <source>
        <dbReference type="ARBA" id="ARBA00022970"/>
    </source>
</evidence>
<accession>A0ABV5I565</accession>
<dbReference type="SMART" id="SM00382">
    <property type="entry name" value="AAA"/>
    <property type="match status" value="1"/>
</dbReference>
<sequence>MSLEVRGLRVRRGGREVLHDVALDVPPGEITALLGANGAGKSTLVLAVAGLLPVAAGGVTADGDQLTGLRPERVRALGVAAVPEGHRVLRSLSVADNLRVAGPDPAPALAAFPELAELRDRQAGTLSGGQQQMLALAQAIAGAPRYLLVDELSFGLAPAVVARLVPALAALAEAGIGVLLIEQYTRLALELATRVHVLDRGRVALRGTPDELRGRLRSAYLGEGDGDL</sequence>